<comment type="similarity">
    <text evidence="1">Belongs to the UDPGP type 2 family.</text>
</comment>
<dbReference type="GO" id="GO:0003983">
    <property type="term" value="F:UTP:glucose-1-phosphate uridylyltransferase activity"/>
    <property type="evidence" value="ECO:0007669"/>
    <property type="project" value="UniProtKB-EC"/>
</dbReference>
<dbReference type="EC" id="2.7.7.9" evidence="2"/>
<protein>
    <recommendedName>
        <fullName evidence="2">UTP--glucose-1-phosphate uridylyltransferase</fullName>
        <ecNumber evidence="2">2.7.7.9</ecNumber>
    </recommendedName>
</protein>
<keyword evidence="3 7" id="KW-0808">Transferase</keyword>
<dbReference type="Pfam" id="PF00483">
    <property type="entry name" value="NTP_transferase"/>
    <property type="match status" value="1"/>
</dbReference>
<comment type="catalytic activity">
    <reaction evidence="5">
        <text>alpha-D-glucose 1-phosphate + UTP + H(+) = UDP-alpha-D-glucose + diphosphate</text>
        <dbReference type="Rhea" id="RHEA:19889"/>
        <dbReference type="ChEBI" id="CHEBI:15378"/>
        <dbReference type="ChEBI" id="CHEBI:33019"/>
        <dbReference type="ChEBI" id="CHEBI:46398"/>
        <dbReference type="ChEBI" id="CHEBI:58601"/>
        <dbReference type="ChEBI" id="CHEBI:58885"/>
        <dbReference type="EC" id="2.7.7.9"/>
    </reaction>
</comment>
<dbReference type="GO" id="GO:0006011">
    <property type="term" value="P:UDP-alpha-D-glucose metabolic process"/>
    <property type="evidence" value="ECO:0007669"/>
    <property type="project" value="InterPro"/>
</dbReference>
<dbReference type="EMBL" id="FTOO01000001">
    <property type="protein sequence ID" value="SIS53900.1"/>
    <property type="molecule type" value="Genomic_DNA"/>
</dbReference>
<accession>A0A1N7JX46</accession>
<feature type="domain" description="Nucleotidyl transferase" evidence="6">
    <location>
        <begin position="6"/>
        <end position="246"/>
    </location>
</feature>
<proteinExistence type="inferred from homology"/>
<dbReference type="PANTHER" id="PTHR43197">
    <property type="entry name" value="UTP--GLUCOSE-1-PHOSPHATE URIDYLYLTRANSFERASE"/>
    <property type="match status" value="1"/>
</dbReference>
<dbReference type="STRING" id="252246.SAMN05421799_101228"/>
<evidence type="ECO:0000313" key="8">
    <source>
        <dbReference type="Proteomes" id="UP000186156"/>
    </source>
</evidence>
<keyword evidence="8" id="KW-1185">Reference proteome</keyword>
<evidence type="ECO:0000313" key="7">
    <source>
        <dbReference type="EMBL" id="SIS53900.1"/>
    </source>
</evidence>
<organism evidence="7 8">
    <name type="scientific">Alicyclobacillus vulcanalis</name>
    <dbReference type="NCBI Taxonomy" id="252246"/>
    <lineage>
        <taxon>Bacteria</taxon>
        <taxon>Bacillati</taxon>
        <taxon>Bacillota</taxon>
        <taxon>Bacilli</taxon>
        <taxon>Bacillales</taxon>
        <taxon>Alicyclobacillaceae</taxon>
        <taxon>Alicyclobacillus</taxon>
    </lineage>
</organism>
<dbReference type="SUPFAM" id="SSF53448">
    <property type="entry name" value="Nucleotide-diphospho-sugar transferases"/>
    <property type="match status" value="1"/>
</dbReference>
<evidence type="ECO:0000256" key="5">
    <source>
        <dbReference type="ARBA" id="ARBA00048128"/>
    </source>
</evidence>
<evidence type="ECO:0000256" key="4">
    <source>
        <dbReference type="ARBA" id="ARBA00022695"/>
    </source>
</evidence>
<dbReference type="InterPro" id="IPR005835">
    <property type="entry name" value="NTP_transferase_dom"/>
</dbReference>
<name>A0A1N7JX46_9BACL</name>
<gene>
    <name evidence="7" type="ORF">SAMN05421799_101228</name>
</gene>
<evidence type="ECO:0000256" key="2">
    <source>
        <dbReference type="ARBA" id="ARBA00012415"/>
    </source>
</evidence>
<dbReference type="Proteomes" id="UP000186156">
    <property type="component" value="Unassembled WGS sequence"/>
</dbReference>
<keyword evidence="4 7" id="KW-0548">Nucleotidyltransferase</keyword>
<evidence type="ECO:0000259" key="6">
    <source>
        <dbReference type="Pfam" id="PF00483"/>
    </source>
</evidence>
<dbReference type="OrthoDB" id="9803871at2"/>
<dbReference type="AlphaFoldDB" id="A0A1N7JX46"/>
<dbReference type="InterPro" id="IPR029044">
    <property type="entry name" value="Nucleotide-diphossugar_trans"/>
</dbReference>
<reference evidence="8" key="1">
    <citation type="submission" date="2017-01" db="EMBL/GenBank/DDBJ databases">
        <authorList>
            <person name="Varghese N."/>
            <person name="Submissions S."/>
        </authorList>
    </citation>
    <scope>NUCLEOTIDE SEQUENCE [LARGE SCALE GENOMIC DNA]</scope>
    <source>
        <strain evidence="8">DSM 16176</strain>
    </source>
</reference>
<evidence type="ECO:0000256" key="3">
    <source>
        <dbReference type="ARBA" id="ARBA00022679"/>
    </source>
</evidence>
<sequence>MDIGCAVIPAAGLGTRLRPATLWIPKEMFPVLDTPAIAFALEEAWACGVERIAVIVRPGKTMLVDFVQSWAKERQAQEGRAPEVAFVVQEQPLGLGDAVRRAKPQVGSEPFFVLLPDELFLGTPLALGSLLEGAPARFSAIVGTQKVPLEEVHLYGVVRVGEGCRVVELIEKPKPGEAPSNVAIVGRYAFQPSVFDALAETAPGANGEVQLTDALRLLVPEGVFARHLSAERFDIGSAAGWARAAESLSKMRAHEGVIATAKPPVAAACPAPRR</sequence>
<dbReference type="InterPro" id="IPR005771">
    <property type="entry name" value="GalU_uridylyltTrfase_bac/arc"/>
</dbReference>
<dbReference type="PANTHER" id="PTHR43197:SF1">
    <property type="entry name" value="UTP--GLUCOSE-1-PHOSPHATE URIDYLYLTRANSFERASE"/>
    <property type="match status" value="1"/>
</dbReference>
<evidence type="ECO:0000256" key="1">
    <source>
        <dbReference type="ARBA" id="ARBA00006890"/>
    </source>
</evidence>
<dbReference type="RefSeq" id="WP_076344204.1">
    <property type="nucleotide sequence ID" value="NZ_FTOO01000001.1"/>
</dbReference>
<dbReference type="Gene3D" id="3.90.550.10">
    <property type="entry name" value="Spore Coat Polysaccharide Biosynthesis Protein SpsA, Chain A"/>
    <property type="match status" value="1"/>
</dbReference>